<comment type="caution">
    <text evidence="2">The sequence shown here is derived from an EMBL/GenBank/DDBJ whole genome shotgun (WGS) entry which is preliminary data.</text>
</comment>
<feature type="chain" id="PRO_5038057788" evidence="1">
    <location>
        <begin position="22"/>
        <end position="168"/>
    </location>
</feature>
<evidence type="ECO:0000313" key="3">
    <source>
        <dbReference type="Proteomes" id="UP000654108"/>
    </source>
</evidence>
<dbReference type="EMBL" id="JACYFU010000003">
    <property type="protein sequence ID" value="MBD8066406.1"/>
    <property type="molecule type" value="Genomic_DNA"/>
</dbReference>
<evidence type="ECO:0000256" key="1">
    <source>
        <dbReference type="SAM" id="SignalP"/>
    </source>
</evidence>
<dbReference type="AlphaFoldDB" id="A0A927IU64"/>
<accession>A0A927IU64</accession>
<proteinExistence type="predicted"/>
<evidence type="ECO:0000313" key="2">
    <source>
        <dbReference type="EMBL" id="MBD8066406.1"/>
    </source>
</evidence>
<protein>
    <submittedName>
        <fullName evidence="2">Uncharacterized protein</fullName>
    </submittedName>
</protein>
<gene>
    <name evidence="2" type="ORF">IC608_13095</name>
</gene>
<dbReference type="RefSeq" id="WP_191776218.1">
    <property type="nucleotide sequence ID" value="NZ_JACYFU010000003.1"/>
</dbReference>
<keyword evidence="3" id="KW-1185">Reference proteome</keyword>
<organism evidence="2 3">
    <name type="scientific">Devosia oryzisoli</name>
    <dbReference type="NCBI Taxonomy" id="2774138"/>
    <lineage>
        <taxon>Bacteria</taxon>
        <taxon>Pseudomonadati</taxon>
        <taxon>Pseudomonadota</taxon>
        <taxon>Alphaproteobacteria</taxon>
        <taxon>Hyphomicrobiales</taxon>
        <taxon>Devosiaceae</taxon>
        <taxon>Devosia</taxon>
    </lineage>
</organism>
<reference evidence="2" key="1">
    <citation type="submission" date="2020-09" db="EMBL/GenBank/DDBJ databases">
        <title>Genome seq and assembly of Devosia sp.</title>
        <authorList>
            <person name="Chhetri G."/>
        </authorList>
    </citation>
    <scope>NUCLEOTIDE SEQUENCE</scope>
    <source>
        <strain evidence="2">PTR5</strain>
    </source>
</reference>
<keyword evidence="1" id="KW-0732">Signal</keyword>
<sequence length="168" mass="18740">MRTLFASALVALMAVPCAVLAQGIDDNWQAYVDRDYGFSAQVPVGVFTPVNNPSRPGLSLEEIGGEAKLSLYGGPARGMTRDALEARLESGENISTITYRAGGASWFVLSGFYQPELTGEQTIFYTKVLFSPDRESFSAFEISFPERDKPRFEQMVEYFEDHFTRPTR</sequence>
<dbReference type="Proteomes" id="UP000654108">
    <property type="component" value="Unassembled WGS sequence"/>
</dbReference>
<name>A0A927IU64_9HYPH</name>
<feature type="signal peptide" evidence="1">
    <location>
        <begin position="1"/>
        <end position="21"/>
    </location>
</feature>